<accession>A0A948WD36</accession>
<name>A0A948WD36_UNCEI</name>
<sequence>MRGGTPWFRLLFSLLVVAGLVCLAGCGSDKSTKPDDGIKVRITPAQVMVRVQHTYQFNATVTGAVDPDVTWSLDEGPGWGMVDTTGVYTAPDTMPDPATATVRVTCVEDSTKQATALIDIGSLITVTISPKQITLQLGQTHQFEATATTGKLDPDVTWSIDESEDWGSIDSDGFYAAPAVMPATYAVTIRATSLVDPESCATARLFLSSVDPATMVPDFMLEDMHPDTPTSGTLVSPRDYLGKISVWGFIRGST</sequence>
<proteinExistence type="predicted"/>
<reference evidence="1" key="1">
    <citation type="submission" date="2021-05" db="EMBL/GenBank/DDBJ databases">
        <title>Energy efficiency and biological interactions define the core microbiome of deep oligotrophic groundwater.</title>
        <authorList>
            <person name="Mehrshad M."/>
            <person name="Lopez-Fernandez M."/>
            <person name="Bell E."/>
            <person name="Bernier-Latmani R."/>
            <person name="Bertilsson S."/>
            <person name="Dopson M."/>
        </authorList>
    </citation>
    <scope>NUCLEOTIDE SEQUENCE</scope>
    <source>
        <strain evidence="1">Modern_marine.mb.64</strain>
    </source>
</reference>
<dbReference type="Gene3D" id="2.60.40.1080">
    <property type="match status" value="2"/>
</dbReference>
<dbReference type="EMBL" id="JAHJDP010000065">
    <property type="protein sequence ID" value="MBU2691478.1"/>
    <property type="molecule type" value="Genomic_DNA"/>
</dbReference>
<dbReference type="AlphaFoldDB" id="A0A948WD36"/>
<dbReference type="Proteomes" id="UP000777784">
    <property type="component" value="Unassembled WGS sequence"/>
</dbReference>
<organism evidence="1 2">
    <name type="scientific">Eiseniibacteriota bacterium</name>
    <dbReference type="NCBI Taxonomy" id="2212470"/>
    <lineage>
        <taxon>Bacteria</taxon>
        <taxon>Candidatus Eiseniibacteriota</taxon>
    </lineage>
</organism>
<evidence type="ECO:0000313" key="2">
    <source>
        <dbReference type="Proteomes" id="UP000777784"/>
    </source>
</evidence>
<gene>
    <name evidence="1" type="ORF">KJ970_11175</name>
</gene>
<protein>
    <recommendedName>
        <fullName evidence="3">BIG2 domain-containing protein</fullName>
    </recommendedName>
</protein>
<evidence type="ECO:0008006" key="3">
    <source>
        <dbReference type="Google" id="ProtNLM"/>
    </source>
</evidence>
<comment type="caution">
    <text evidence="1">The sequence shown here is derived from an EMBL/GenBank/DDBJ whole genome shotgun (WGS) entry which is preliminary data.</text>
</comment>
<evidence type="ECO:0000313" key="1">
    <source>
        <dbReference type="EMBL" id="MBU2691478.1"/>
    </source>
</evidence>